<evidence type="ECO:0000313" key="6">
    <source>
        <dbReference type="EMBL" id="MPN48966.1"/>
    </source>
</evidence>
<dbReference type="EMBL" id="VSSQ01111771">
    <property type="protein sequence ID" value="MPN48966.1"/>
    <property type="molecule type" value="Genomic_DNA"/>
</dbReference>
<dbReference type="GO" id="GO:0005886">
    <property type="term" value="C:plasma membrane"/>
    <property type="evidence" value="ECO:0007669"/>
    <property type="project" value="TreeGrafter"/>
</dbReference>
<sequence length="180" mass="19767">MLTFNSVLEHRIAENPLIQSVTVTKQSGRNVLIRIQEKRIIGYTYLDQAYLVLADNTLVELAADKQAVIAELPLLVDFDNSEIAAGIGSALDKLSLEVLRNISEIHRYSTSYDENMLKIVMIDGNLIYTSLNAIDTVNNYFSILEVLKVSNSCIFIEDSSKTAYSSSCPAAATADAAAEN</sequence>
<dbReference type="AlphaFoldDB" id="A0A645IDH3"/>
<proteinExistence type="predicted"/>
<keyword evidence="4" id="KW-0472">Membrane</keyword>
<dbReference type="PANTHER" id="PTHR37820:SF1">
    <property type="entry name" value="CELL DIVISION PROTEIN FTSQ"/>
    <property type="match status" value="1"/>
</dbReference>
<evidence type="ECO:0000256" key="2">
    <source>
        <dbReference type="ARBA" id="ARBA00022618"/>
    </source>
</evidence>
<keyword evidence="4" id="KW-1133">Transmembrane helix</keyword>
<organism evidence="6">
    <name type="scientific">bioreactor metagenome</name>
    <dbReference type="NCBI Taxonomy" id="1076179"/>
    <lineage>
        <taxon>unclassified sequences</taxon>
        <taxon>metagenomes</taxon>
        <taxon>ecological metagenomes</taxon>
    </lineage>
</organism>
<evidence type="ECO:0000256" key="4">
    <source>
        <dbReference type="ARBA" id="ARBA00022989"/>
    </source>
</evidence>
<dbReference type="InterPro" id="IPR050487">
    <property type="entry name" value="FtsQ_DivIB"/>
</dbReference>
<name>A0A645IDH3_9ZZZZ</name>
<keyword evidence="1" id="KW-1003">Cell membrane</keyword>
<evidence type="ECO:0000256" key="1">
    <source>
        <dbReference type="ARBA" id="ARBA00022475"/>
    </source>
</evidence>
<gene>
    <name evidence="6" type="primary">divIB_11</name>
    <name evidence="6" type="ORF">SDC9_196579</name>
</gene>
<evidence type="ECO:0000256" key="3">
    <source>
        <dbReference type="ARBA" id="ARBA00022692"/>
    </source>
</evidence>
<accession>A0A645IDH3</accession>
<evidence type="ECO:0000256" key="5">
    <source>
        <dbReference type="ARBA" id="ARBA00023306"/>
    </source>
</evidence>
<dbReference type="Gene3D" id="3.40.50.10960">
    <property type="match status" value="1"/>
</dbReference>
<comment type="caution">
    <text evidence="6">The sequence shown here is derived from an EMBL/GenBank/DDBJ whole genome shotgun (WGS) entry which is preliminary data.</text>
</comment>
<keyword evidence="3" id="KW-0812">Transmembrane</keyword>
<keyword evidence="2 6" id="KW-0132">Cell division</keyword>
<dbReference type="PANTHER" id="PTHR37820">
    <property type="entry name" value="CELL DIVISION PROTEIN DIVIB"/>
    <property type="match status" value="1"/>
</dbReference>
<dbReference type="GO" id="GO:0051301">
    <property type="term" value="P:cell division"/>
    <property type="evidence" value="ECO:0007669"/>
    <property type="project" value="UniProtKB-KW"/>
</dbReference>
<protein>
    <submittedName>
        <fullName evidence="6">Cell division protein DivIB</fullName>
    </submittedName>
</protein>
<keyword evidence="5" id="KW-0131">Cell cycle</keyword>
<reference evidence="6" key="1">
    <citation type="submission" date="2019-08" db="EMBL/GenBank/DDBJ databases">
        <authorList>
            <person name="Kucharzyk K."/>
            <person name="Murdoch R.W."/>
            <person name="Higgins S."/>
            <person name="Loffler F."/>
        </authorList>
    </citation>
    <scope>NUCLEOTIDE SEQUENCE</scope>
</reference>